<evidence type="ECO:0000313" key="3">
    <source>
        <dbReference type="Proteomes" id="UP001157156"/>
    </source>
</evidence>
<comment type="caution">
    <text evidence="2">The sequence shown here is derived from an EMBL/GenBank/DDBJ whole genome shotgun (WGS) entry which is preliminary data.</text>
</comment>
<dbReference type="Proteomes" id="UP001157156">
    <property type="component" value="Unassembled WGS sequence"/>
</dbReference>
<accession>A0ABQ6ESN3</accession>
<evidence type="ECO:0000256" key="1">
    <source>
        <dbReference type="SAM" id="MobiDB-lite"/>
    </source>
</evidence>
<keyword evidence="3" id="KW-1185">Reference proteome</keyword>
<feature type="region of interest" description="Disordered" evidence="1">
    <location>
        <begin position="31"/>
        <end position="50"/>
    </location>
</feature>
<protein>
    <submittedName>
        <fullName evidence="2">Uncharacterized protein</fullName>
    </submittedName>
</protein>
<proteinExistence type="predicted"/>
<dbReference type="RefSeq" id="WP_089123165.1">
    <property type="nucleotide sequence ID" value="NZ_BSPV01000009.1"/>
</dbReference>
<sequence length="50" mass="5677">MADKENYQMAIDLLSCHLGLSEEEAKERLGLAEKKSEQPITLVPEKYQAQ</sequence>
<organism evidence="2 3">
    <name type="scientific">Vibrio algivorus</name>
    <dbReference type="NCBI Taxonomy" id="1667024"/>
    <lineage>
        <taxon>Bacteria</taxon>
        <taxon>Pseudomonadati</taxon>
        <taxon>Pseudomonadota</taxon>
        <taxon>Gammaproteobacteria</taxon>
        <taxon>Vibrionales</taxon>
        <taxon>Vibrionaceae</taxon>
        <taxon>Vibrio</taxon>
    </lineage>
</organism>
<dbReference type="EMBL" id="BSPV01000009">
    <property type="protein sequence ID" value="GLT15829.1"/>
    <property type="molecule type" value="Genomic_DNA"/>
</dbReference>
<evidence type="ECO:0000313" key="2">
    <source>
        <dbReference type="EMBL" id="GLT15829.1"/>
    </source>
</evidence>
<reference evidence="3" key="1">
    <citation type="journal article" date="2019" name="Int. J. Syst. Evol. Microbiol.">
        <title>The Global Catalogue of Microorganisms (GCM) 10K type strain sequencing project: providing services to taxonomists for standard genome sequencing and annotation.</title>
        <authorList>
            <consortium name="The Broad Institute Genomics Platform"/>
            <consortium name="The Broad Institute Genome Sequencing Center for Infectious Disease"/>
            <person name="Wu L."/>
            <person name="Ma J."/>
        </authorList>
    </citation>
    <scope>NUCLEOTIDE SEQUENCE [LARGE SCALE GENOMIC DNA]</scope>
    <source>
        <strain evidence="3">NBRC 111146</strain>
    </source>
</reference>
<gene>
    <name evidence="2" type="ORF">GCM10007931_28040</name>
</gene>
<name>A0ABQ6ESN3_9VIBR</name>